<dbReference type="PRINTS" id="PR00107">
    <property type="entry name" value="PHOSPHOCPHPR"/>
</dbReference>
<dbReference type="GO" id="GO:0009401">
    <property type="term" value="P:phosphoenolpyruvate-dependent sugar phosphotransferase system"/>
    <property type="evidence" value="ECO:0007669"/>
    <property type="project" value="InterPro"/>
</dbReference>
<comment type="subunit">
    <text evidence="7">Homodimer. The dihydroxyacetone kinase complex is composed of a homodimer of DhaM, a homodimer of DhaK and the subunit DhaL.</text>
</comment>
<dbReference type="Pfam" id="PF00381">
    <property type="entry name" value="PTS-HPr"/>
    <property type="match status" value="1"/>
</dbReference>
<evidence type="ECO:0000256" key="2">
    <source>
        <dbReference type="ARBA" id="ARBA00002788"/>
    </source>
</evidence>
<evidence type="ECO:0000256" key="3">
    <source>
        <dbReference type="ARBA" id="ARBA00003681"/>
    </source>
</evidence>
<dbReference type="GO" id="GO:0047324">
    <property type="term" value="F:phosphoenolpyruvate-glycerone phosphotransferase activity"/>
    <property type="evidence" value="ECO:0007669"/>
    <property type="project" value="UniProtKB-EC"/>
</dbReference>
<accession>A0A841C9W6</accession>
<dbReference type="GO" id="GO:0019563">
    <property type="term" value="P:glycerol catabolic process"/>
    <property type="evidence" value="ECO:0007669"/>
    <property type="project" value="InterPro"/>
</dbReference>
<evidence type="ECO:0000313" key="12">
    <source>
        <dbReference type="Proteomes" id="UP000547510"/>
    </source>
</evidence>
<evidence type="ECO:0000256" key="6">
    <source>
        <dbReference type="ARBA" id="ARBA00022679"/>
    </source>
</evidence>
<dbReference type="EC" id="2.7.1.121" evidence="4"/>
<dbReference type="Proteomes" id="UP000547510">
    <property type="component" value="Unassembled WGS sequence"/>
</dbReference>
<feature type="domain" description="HPr" evidence="10">
    <location>
        <begin position="149"/>
        <end position="235"/>
    </location>
</feature>
<dbReference type="PANTHER" id="PTHR38594">
    <property type="entry name" value="PEP-DEPENDENT DIHYDROXYACETONE KINASE, PHOSPHORYL DONOR SUBUNIT DHAM"/>
    <property type="match status" value="1"/>
</dbReference>
<dbReference type="PANTHER" id="PTHR38594:SF1">
    <property type="entry name" value="PEP-DEPENDENT DIHYDROXYACETONE KINASE, PHOSPHORYL DONOR SUBUNIT DHAM"/>
    <property type="match status" value="1"/>
</dbReference>
<dbReference type="PROSITE" id="PS51096">
    <property type="entry name" value="PTS_EIIA_TYPE_4"/>
    <property type="match status" value="1"/>
</dbReference>
<keyword evidence="12" id="KW-1185">Reference proteome</keyword>
<dbReference type="InterPro" id="IPR004701">
    <property type="entry name" value="PTS_EIIA_man-typ"/>
</dbReference>
<dbReference type="SUPFAM" id="SSF55594">
    <property type="entry name" value="HPr-like"/>
    <property type="match status" value="1"/>
</dbReference>
<dbReference type="AlphaFoldDB" id="A0A841C9W6"/>
<gene>
    <name evidence="11" type="ORF">FHS29_001893</name>
</gene>
<dbReference type="SUPFAM" id="SSF53062">
    <property type="entry name" value="PTS system fructose IIA component-like"/>
    <property type="match status" value="1"/>
</dbReference>
<evidence type="ECO:0000256" key="1">
    <source>
        <dbReference type="ARBA" id="ARBA00001113"/>
    </source>
</evidence>
<dbReference type="NCBIfam" id="TIGR02364">
    <property type="entry name" value="dha_pts"/>
    <property type="match status" value="1"/>
</dbReference>
<dbReference type="CDD" id="cd00367">
    <property type="entry name" value="PTS-HPr_like"/>
    <property type="match status" value="1"/>
</dbReference>
<protein>
    <recommendedName>
        <fullName evidence="5">Phosphocarrier protein HPr</fullName>
        <ecNumber evidence="4">2.7.1.121</ecNumber>
    </recommendedName>
</protein>
<evidence type="ECO:0000256" key="7">
    <source>
        <dbReference type="ARBA" id="ARBA00046577"/>
    </source>
</evidence>
<dbReference type="Gene3D" id="3.40.50.510">
    <property type="entry name" value="Phosphotransferase system, mannose-type IIA component"/>
    <property type="match status" value="1"/>
</dbReference>
<dbReference type="NCBIfam" id="TIGR01003">
    <property type="entry name" value="PTS_HPr_family"/>
    <property type="match status" value="1"/>
</dbReference>
<feature type="compositionally biased region" description="Low complexity" evidence="8">
    <location>
        <begin position="125"/>
        <end position="142"/>
    </location>
</feature>
<reference evidence="11 12" key="1">
    <citation type="submission" date="2020-08" db="EMBL/GenBank/DDBJ databases">
        <title>Genomic Encyclopedia of Type Strains, Phase III (KMG-III): the genomes of soil and plant-associated and newly described type strains.</title>
        <authorList>
            <person name="Whitman W."/>
        </authorList>
    </citation>
    <scope>NUCLEOTIDE SEQUENCE [LARGE SCALE GENOMIC DNA]</scope>
    <source>
        <strain evidence="11 12">CECT 8640</strain>
    </source>
</reference>
<evidence type="ECO:0000256" key="8">
    <source>
        <dbReference type="SAM" id="MobiDB-lite"/>
    </source>
</evidence>
<dbReference type="InterPro" id="IPR035895">
    <property type="entry name" value="HPr-like_sf"/>
</dbReference>
<comment type="function">
    <text evidence="2">Component of the dihydroxyacetone kinase complex, which is responsible for the phosphoenolpyruvate (PEP)-dependent phosphorylation of dihydroxyacetone. DhaM serves as the phosphoryl donor. Is phosphorylated by phosphoenolpyruvate in an EI- and HPr-dependent reaction, and a phosphorelay system on histidine residues finally leads to phosphoryl transfer to DhaL and dihydroxyacetone.</text>
</comment>
<proteinExistence type="predicted"/>
<dbReference type="Gene3D" id="3.30.1340.10">
    <property type="entry name" value="HPr-like"/>
    <property type="match status" value="1"/>
</dbReference>
<comment type="function">
    <text evidence="3">General (non sugar-specific) component of the phosphoenolpyruvate-dependent sugar phosphotransferase system (sugar PTS). This major carbohydrate active-transport system catalyzes the phosphorylation of incoming sugar substrates concomitantly with their translocation across the cell membrane. The phosphoryl group from phosphoenolpyruvate (PEP) is transferred to the phosphoryl carrier protein HPr by enzyme I. Phospho-HPr then transfers it to the PTS EIIA domain.</text>
</comment>
<name>A0A841C9W6_9PSEU</name>
<feature type="region of interest" description="Disordered" evidence="8">
    <location>
        <begin position="125"/>
        <end position="145"/>
    </location>
</feature>
<dbReference type="InterPro" id="IPR001020">
    <property type="entry name" value="PTS_HPr_His_P_site"/>
</dbReference>
<comment type="caution">
    <text evidence="11">The sequence shown here is derived from an EMBL/GenBank/DDBJ whole genome shotgun (WGS) entry which is preliminary data.</text>
</comment>
<dbReference type="EMBL" id="JACHJN010000003">
    <property type="protein sequence ID" value="MBB5955312.1"/>
    <property type="molecule type" value="Genomic_DNA"/>
</dbReference>
<keyword evidence="6" id="KW-0808">Transferase</keyword>
<comment type="catalytic activity">
    <reaction evidence="1">
        <text>dihydroxyacetone + phosphoenolpyruvate = dihydroxyacetone phosphate + pyruvate</text>
        <dbReference type="Rhea" id="RHEA:18381"/>
        <dbReference type="ChEBI" id="CHEBI:15361"/>
        <dbReference type="ChEBI" id="CHEBI:16016"/>
        <dbReference type="ChEBI" id="CHEBI:57642"/>
        <dbReference type="ChEBI" id="CHEBI:58702"/>
        <dbReference type="EC" id="2.7.1.121"/>
    </reaction>
</comment>
<organism evidence="11 12">
    <name type="scientific">Saccharothrix tamanrassetensis</name>
    <dbReference type="NCBI Taxonomy" id="1051531"/>
    <lineage>
        <taxon>Bacteria</taxon>
        <taxon>Bacillati</taxon>
        <taxon>Actinomycetota</taxon>
        <taxon>Actinomycetes</taxon>
        <taxon>Pseudonocardiales</taxon>
        <taxon>Pseudonocardiaceae</taxon>
        <taxon>Saccharothrix</taxon>
    </lineage>
</organism>
<dbReference type="InterPro" id="IPR012844">
    <property type="entry name" value="DhaM_N"/>
</dbReference>
<sequence>MIGLVVVSHSGTLADGVAELAGQMAPDVRIVPSGGDGSGGLGTDYLAVAEAISQADTGDGVVVLFDLGSAKMVAEMAAEESAGEVLVVDAPLVEGAVAAAVAAQGDAGLPQVAAAASGAASVGAESVGSSAEPETARTPEAADGSTVDSVSAEVLLTNEVGLHARPAALVARSLTGLDARVVVRFGDQEADATSVLALMGLGAPGGGRVEVTATGPDAPEALRRVTALAARDFDE</sequence>
<evidence type="ECO:0000259" key="10">
    <source>
        <dbReference type="PROSITE" id="PS51350"/>
    </source>
</evidence>
<evidence type="ECO:0000313" key="11">
    <source>
        <dbReference type="EMBL" id="MBB5955312.1"/>
    </source>
</evidence>
<evidence type="ECO:0000256" key="4">
    <source>
        <dbReference type="ARBA" id="ARBA00012095"/>
    </source>
</evidence>
<dbReference type="PROSITE" id="PS51350">
    <property type="entry name" value="PTS_HPR_DOM"/>
    <property type="match status" value="1"/>
</dbReference>
<dbReference type="InterPro" id="IPR000032">
    <property type="entry name" value="HPr-like"/>
</dbReference>
<dbReference type="InterPro" id="IPR039643">
    <property type="entry name" value="DhaM"/>
</dbReference>
<evidence type="ECO:0000256" key="5">
    <source>
        <dbReference type="ARBA" id="ARBA00020422"/>
    </source>
</evidence>
<evidence type="ECO:0000259" key="9">
    <source>
        <dbReference type="PROSITE" id="PS51096"/>
    </source>
</evidence>
<dbReference type="InterPro" id="IPR036662">
    <property type="entry name" value="PTS_EIIA_man-typ_sf"/>
</dbReference>
<dbReference type="PROSITE" id="PS00369">
    <property type="entry name" value="PTS_HPR_HIS"/>
    <property type="match status" value="1"/>
</dbReference>
<dbReference type="RefSeq" id="WP_184690170.1">
    <property type="nucleotide sequence ID" value="NZ_JACHJN010000003.1"/>
</dbReference>
<dbReference type="Pfam" id="PF03610">
    <property type="entry name" value="EIIA-man"/>
    <property type="match status" value="1"/>
</dbReference>
<dbReference type="GO" id="GO:0016020">
    <property type="term" value="C:membrane"/>
    <property type="evidence" value="ECO:0007669"/>
    <property type="project" value="InterPro"/>
</dbReference>
<feature type="domain" description="PTS EIIA type-4" evidence="9">
    <location>
        <begin position="1"/>
        <end position="127"/>
    </location>
</feature>